<dbReference type="Gene3D" id="3.40.50.10190">
    <property type="entry name" value="BRCT domain"/>
    <property type="match status" value="1"/>
</dbReference>
<dbReference type="InterPro" id="IPR051055">
    <property type="entry name" value="PIF1_helicase"/>
</dbReference>
<dbReference type="InterPro" id="IPR036420">
    <property type="entry name" value="BRCT_dom_sf"/>
</dbReference>
<dbReference type="InterPro" id="IPR036397">
    <property type="entry name" value="RNaseH_sf"/>
</dbReference>
<dbReference type="CDD" id="cd18809">
    <property type="entry name" value="SF1_C_RecD"/>
    <property type="match status" value="1"/>
</dbReference>
<feature type="region of interest" description="Disordered" evidence="2">
    <location>
        <begin position="212"/>
        <end position="296"/>
    </location>
</feature>
<dbReference type="EMBL" id="BSDQ01000001">
    <property type="protein sequence ID" value="GLI32467.1"/>
    <property type="molecule type" value="Genomic_DNA"/>
</dbReference>
<feature type="domain" description="Exonuclease" evidence="4">
    <location>
        <begin position="27"/>
        <end position="192"/>
    </location>
</feature>
<protein>
    <recommendedName>
        <fullName evidence="7">AAA family ATPase</fullName>
    </recommendedName>
</protein>
<dbReference type="CDD" id="cd00027">
    <property type="entry name" value="BRCT"/>
    <property type="match status" value="1"/>
</dbReference>
<evidence type="ECO:0000256" key="1">
    <source>
        <dbReference type="ARBA" id="ARBA00023125"/>
    </source>
</evidence>
<feature type="region of interest" description="Disordered" evidence="2">
    <location>
        <begin position="345"/>
        <end position="378"/>
    </location>
</feature>
<dbReference type="GeneID" id="78120196"/>
<accession>A0ABQ5RLS1</accession>
<dbReference type="Gene3D" id="4.10.320.10">
    <property type="entry name" value="E3-binding domain"/>
    <property type="match status" value="1"/>
</dbReference>
<dbReference type="InterPro" id="IPR013520">
    <property type="entry name" value="Ribonucl_H"/>
</dbReference>
<dbReference type="SUPFAM" id="SSF53098">
    <property type="entry name" value="Ribonuclease H-like"/>
    <property type="match status" value="2"/>
</dbReference>
<dbReference type="RefSeq" id="WP_241237529.1">
    <property type="nucleotide sequence ID" value="NZ_BSDQ01000001.1"/>
</dbReference>
<reference evidence="5" key="1">
    <citation type="submission" date="2022-12" db="EMBL/GenBank/DDBJ databases">
        <title>Reference genome sequencing for broad-spectrum identification of bacterial and archaeal isolates by mass spectrometry.</title>
        <authorList>
            <person name="Sekiguchi Y."/>
            <person name="Tourlousse D.M."/>
        </authorList>
    </citation>
    <scope>NUCLEOTIDE SEQUENCE</scope>
    <source>
        <strain evidence="5">5-2</strain>
    </source>
</reference>
<dbReference type="CDD" id="cd06127">
    <property type="entry name" value="DEDDh"/>
    <property type="match status" value="1"/>
</dbReference>
<feature type="compositionally biased region" description="Low complexity" evidence="2">
    <location>
        <begin position="212"/>
        <end position="241"/>
    </location>
</feature>
<keyword evidence="6" id="KW-1185">Reference proteome</keyword>
<dbReference type="Gene3D" id="3.40.50.300">
    <property type="entry name" value="P-loop containing nucleotide triphosphate hydrolases"/>
    <property type="match status" value="2"/>
</dbReference>
<feature type="compositionally biased region" description="Pro residues" evidence="2">
    <location>
        <begin position="352"/>
        <end position="370"/>
    </location>
</feature>
<dbReference type="InterPro" id="IPR003593">
    <property type="entry name" value="AAA+_ATPase"/>
</dbReference>
<dbReference type="PANTHER" id="PTHR47642">
    <property type="entry name" value="ATP-DEPENDENT DNA HELICASE"/>
    <property type="match status" value="1"/>
</dbReference>
<dbReference type="InterPro" id="IPR010285">
    <property type="entry name" value="DNA_helicase_pif1-like_DEAD"/>
</dbReference>
<feature type="region of interest" description="Disordered" evidence="2">
    <location>
        <begin position="1"/>
        <end position="26"/>
    </location>
</feature>
<evidence type="ECO:0008006" key="7">
    <source>
        <dbReference type="Google" id="ProtNLM"/>
    </source>
</evidence>
<feature type="domain" description="AAA+ ATPase" evidence="3">
    <location>
        <begin position="401"/>
        <end position="573"/>
    </location>
</feature>
<evidence type="ECO:0000256" key="2">
    <source>
        <dbReference type="SAM" id="MobiDB-lite"/>
    </source>
</evidence>
<dbReference type="InterPro" id="IPR027417">
    <property type="entry name" value="P-loop_NTPase"/>
</dbReference>
<dbReference type="Pfam" id="PF23359">
    <property type="entry name" value="Lsr2_DNA-bd"/>
    <property type="match status" value="1"/>
</dbReference>
<gene>
    <name evidence="5" type="ORF">BCONGLO52_33080</name>
</gene>
<keyword evidence="1" id="KW-0238">DNA-binding</keyword>
<evidence type="ECO:0000313" key="6">
    <source>
        <dbReference type="Proteomes" id="UP001144451"/>
    </source>
</evidence>
<evidence type="ECO:0000259" key="3">
    <source>
        <dbReference type="SMART" id="SM00382"/>
    </source>
</evidence>
<dbReference type="InterPro" id="IPR036625">
    <property type="entry name" value="E3-bd_dom_sf"/>
</dbReference>
<dbReference type="SUPFAM" id="SSF52540">
    <property type="entry name" value="P-loop containing nucleoside triphosphate hydrolases"/>
    <property type="match status" value="2"/>
</dbReference>
<dbReference type="InterPro" id="IPR012337">
    <property type="entry name" value="RNaseH-like_sf"/>
</dbReference>
<comment type="caution">
    <text evidence="5">The sequence shown here is derived from an EMBL/GenBank/DDBJ whole genome shotgun (WGS) entry which is preliminary data.</text>
</comment>
<organism evidence="5 6">
    <name type="scientific">Brachybacterium conglomeratum</name>
    <dbReference type="NCBI Taxonomy" id="47846"/>
    <lineage>
        <taxon>Bacteria</taxon>
        <taxon>Bacillati</taxon>
        <taxon>Actinomycetota</taxon>
        <taxon>Actinomycetes</taxon>
        <taxon>Micrococcales</taxon>
        <taxon>Dermabacteraceae</taxon>
        <taxon>Brachybacterium</taxon>
    </lineage>
</organism>
<dbReference type="SMART" id="SM00382">
    <property type="entry name" value="AAA"/>
    <property type="match status" value="1"/>
</dbReference>
<dbReference type="SMART" id="SM00479">
    <property type="entry name" value="EXOIII"/>
    <property type="match status" value="1"/>
</dbReference>
<dbReference type="Pfam" id="PF00929">
    <property type="entry name" value="RNase_T"/>
    <property type="match status" value="1"/>
</dbReference>
<dbReference type="PANTHER" id="PTHR47642:SF7">
    <property type="entry name" value="ATP-DEPENDENT DNA HELICASE PIF1"/>
    <property type="match status" value="1"/>
</dbReference>
<dbReference type="Pfam" id="PF05970">
    <property type="entry name" value="PIF1"/>
    <property type="match status" value="1"/>
</dbReference>
<sequence length="1148" mass="122154">MGLLDRFRGRASASSATPPPAPSGAPRFAVIDVETTGLDPERERVLELAILRADEQGRPIDQWVTRFHPGGPVRATHIHGITEADVAGAPRFADLAVQIGTALQGLVLVAHNAEFDLAFLQAEFARASLPMPRVSTYCTLQGSTVYLPHLRRRTLAECCAALGVTHQQAHSALGDAYAAAGLLERYLAMDRQTGYEAPLTASRALRGGAAARTSAAPVSPGPTAAAVPSSPRPASAAQASAPAPPLPSSALRPTASSAAMPRRAVPAASATSAPGKPAGAAQATGSNPVDAPAPDVDLSPTAIRAWAREQGIPVGDRGRLKAELVAQYRAAMGLEAEASAAPCASSARPAPSAMPAPPMITEPPAQPAPATPSAASASAETSSAPLVITDEFAAALEHLHAGHHLFLTGKAGTGKSTLIRHYLEQTDRSTITVAPTGIAALNVDGYTIHRLFSFPLGVTEEQVRGGSYYPGRFARALKELDTLIIDEASMVRADLFDALTAALEQYGPRPGTPFGGVQLVLVGDLYQLPPVVTDHEAGWIEERYGTPFFFSAHSFDEDTFPVVELSTVFRQQGDDQLVDLLNAVREGTLLEEPRGELNRRTDPDFEPGLDEFWLTLATTNRIVGARNRQMLERLPGPVQTFTAQTSGDTDGFEKPTEETLRIAVGGQVMLLNNDPLDRWVNGTLGRITAIGADSNGPVVTVLLRDGRTEQVREYTWEITRPSVEGGALVHQVIGTFTQLPMKLAWAITIHKSQGQTLDRVVVDLTGGTFANGQLYVALSRCTSLEGLVLRREVLPRDLKTDQRVRRYLASGTSGTETLGEAYLSVLTVGTTGDRWRPRPVEIAVVTDDGDEISTVVNPTSDLFSARDEFGITTRDVQLAPRLAEAWPALSALLAGRVPVGVHIDRQLAHIDFELKRNGIVEPVPLGLDVPGRLLGAGERARLNAPTALERARAVRDAVRRVRAAGAELPGSGMAFRQVVAGHGYLLARTTGPTGTSAPTGFVVGGNLGAQDDAAEVLAHLLEGTWQRILSPDQEVLERLRGVEEHFGVRVLPEGFEATGPTIAADVLVPGARVCFSGTVHSPRHGWLEKEQLHAMAEARGLRAVPTLTKTRTDVLVVAEAGSQSSKAKNAARWEKPVITAEEFLEWVG</sequence>
<name>A0ABQ5RLS1_9MICO</name>
<evidence type="ECO:0000313" key="5">
    <source>
        <dbReference type="EMBL" id="GLI32467.1"/>
    </source>
</evidence>
<evidence type="ECO:0000259" key="4">
    <source>
        <dbReference type="SMART" id="SM00479"/>
    </source>
</evidence>
<dbReference type="InterPro" id="IPR055370">
    <property type="entry name" value="Lsr2_DNA-bd"/>
</dbReference>
<dbReference type="Proteomes" id="UP001144451">
    <property type="component" value="Unassembled WGS sequence"/>
</dbReference>
<proteinExistence type="predicted"/>
<dbReference type="Gene3D" id="3.30.420.10">
    <property type="entry name" value="Ribonuclease H-like superfamily/Ribonuclease H"/>
    <property type="match status" value="2"/>
</dbReference>
<feature type="compositionally biased region" description="Low complexity" evidence="2">
    <location>
        <begin position="248"/>
        <end position="259"/>
    </location>
</feature>